<accession>A0AAW5F076</accession>
<evidence type="ECO:0000313" key="1">
    <source>
        <dbReference type="EMBL" id="MCK0084636.1"/>
    </source>
</evidence>
<organism evidence="1 2">
    <name type="scientific">Clostridium symbiosum</name>
    <name type="common">Bacteroides symbiosus</name>
    <dbReference type="NCBI Taxonomy" id="1512"/>
    <lineage>
        <taxon>Bacteria</taxon>
        <taxon>Bacillati</taxon>
        <taxon>Bacillota</taxon>
        <taxon>Clostridia</taxon>
        <taxon>Lachnospirales</taxon>
        <taxon>Lachnospiraceae</taxon>
        <taxon>Otoolea</taxon>
    </lineage>
</organism>
<comment type="caution">
    <text evidence="1">The sequence shown here is derived from an EMBL/GenBank/DDBJ whole genome shotgun (WGS) entry which is preliminary data.</text>
</comment>
<dbReference type="Proteomes" id="UP001203136">
    <property type="component" value="Unassembled WGS sequence"/>
</dbReference>
<dbReference type="Pfam" id="PF14056">
    <property type="entry name" value="DUF4250"/>
    <property type="match status" value="1"/>
</dbReference>
<dbReference type="RefSeq" id="WP_247213093.1">
    <property type="nucleotide sequence ID" value="NZ_JAINVB010000001.1"/>
</dbReference>
<dbReference type="AlphaFoldDB" id="A0AAW5F076"/>
<reference evidence="1" key="1">
    <citation type="journal article" date="2022" name="Cell Host Microbe">
        <title>Colonization of the live biotherapeutic product VE303 and modulation of the microbiota and metabolites in healthy volunteers.</title>
        <authorList>
            <person name="Dsouza M."/>
            <person name="Menon R."/>
            <person name="Crossette E."/>
            <person name="Bhattarai S.K."/>
            <person name="Schneider J."/>
            <person name="Kim Y.G."/>
            <person name="Reddy S."/>
            <person name="Caballero S."/>
            <person name="Felix C."/>
            <person name="Cornacchione L."/>
            <person name="Hendrickson J."/>
            <person name="Watson A.R."/>
            <person name="Minot S.S."/>
            <person name="Greenfield N."/>
            <person name="Schopf L."/>
            <person name="Szabady R."/>
            <person name="Patarroyo J."/>
            <person name="Smith W."/>
            <person name="Harrison P."/>
            <person name="Kuijper E.J."/>
            <person name="Kelly C.P."/>
            <person name="Olle B."/>
            <person name="Bobilev D."/>
            <person name="Silber J.L."/>
            <person name="Bucci V."/>
            <person name="Roberts B."/>
            <person name="Faith J."/>
            <person name="Norman J.M."/>
        </authorList>
    </citation>
    <scope>NUCLEOTIDE SEQUENCE</scope>
    <source>
        <strain evidence="1">VE303-04</strain>
    </source>
</reference>
<proteinExistence type="predicted"/>
<dbReference type="EMBL" id="JAINVB010000001">
    <property type="protein sequence ID" value="MCK0084636.1"/>
    <property type="molecule type" value="Genomic_DNA"/>
</dbReference>
<sequence>MKKIPQDPIICLSYVNTQLRDFYSSLDLLCDDLMINRDELVKKLADAVFLMTESKTDFIDHERQTNDE</sequence>
<name>A0AAW5F076_CLOSY</name>
<gene>
    <name evidence="1" type="ORF">K5I21_01835</name>
</gene>
<protein>
    <submittedName>
        <fullName evidence="1">DUF4250 domain-containing protein</fullName>
    </submittedName>
</protein>
<dbReference type="InterPro" id="IPR025346">
    <property type="entry name" value="DUF4250"/>
</dbReference>
<evidence type="ECO:0000313" key="2">
    <source>
        <dbReference type="Proteomes" id="UP001203136"/>
    </source>
</evidence>